<dbReference type="InterPro" id="IPR000595">
    <property type="entry name" value="cNMP-bd_dom"/>
</dbReference>
<dbReference type="InterPro" id="IPR014710">
    <property type="entry name" value="RmlC-like_jellyroll"/>
</dbReference>
<name>A0ABP8B835_9SPHI</name>
<feature type="domain" description="Cyclic nucleotide-binding" evidence="1">
    <location>
        <begin position="52"/>
        <end position="136"/>
    </location>
</feature>
<dbReference type="Pfam" id="PF00027">
    <property type="entry name" value="cNMP_binding"/>
    <property type="match status" value="1"/>
</dbReference>
<dbReference type="Proteomes" id="UP001501772">
    <property type="component" value="Unassembled WGS sequence"/>
</dbReference>
<organism evidence="2 3">
    <name type="scientific">Pedobacter jeongneungensis</name>
    <dbReference type="NCBI Taxonomy" id="947309"/>
    <lineage>
        <taxon>Bacteria</taxon>
        <taxon>Pseudomonadati</taxon>
        <taxon>Bacteroidota</taxon>
        <taxon>Sphingobacteriia</taxon>
        <taxon>Sphingobacteriales</taxon>
        <taxon>Sphingobacteriaceae</taxon>
        <taxon>Pedobacter</taxon>
    </lineage>
</organism>
<dbReference type="SUPFAM" id="SSF51206">
    <property type="entry name" value="cAMP-binding domain-like"/>
    <property type="match status" value="1"/>
</dbReference>
<comment type="caution">
    <text evidence="2">The sequence shown here is derived from an EMBL/GenBank/DDBJ whole genome shotgun (WGS) entry which is preliminary data.</text>
</comment>
<protein>
    <submittedName>
        <fullName evidence="2">Crp/Fnr family transcriptional regulator</fullName>
    </submittedName>
</protein>
<dbReference type="CDD" id="cd00038">
    <property type="entry name" value="CAP_ED"/>
    <property type="match status" value="1"/>
</dbReference>
<evidence type="ECO:0000313" key="3">
    <source>
        <dbReference type="Proteomes" id="UP001501772"/>
    </source>
</evidence>
<dbReference type="EMBL" id="BAABBY010000002">
    <property type="protein sequence ID" value="GAA4199910.1"/>
    <property type="molecule type" value="Genomic_DNA"/>
</dbReference>
<dbReference type="Gene3D" id="2.60.120.10">
    <property type="entry name" value="Jelly Rolls"/>
    <property type="match status" value="1"/>
</dbReference>
<keyword evidence="3" id="KW-1185">Reference proteome</keyword>
<accession>A0ABP8B835</accession>
<gene>
    <name evidence="2" type="ORF">GCM10022289_10980</name>
</gene>
<sequence>MCVRKHFLPYGKKVSIYKGEICKMEEFVNYILQFGNLNTQQIELILSKAETVELRKEEYFSEAGKIPRYVGFLLKGVTRFCYYNNKSEEITHSFVEENNFVSDQQKFEIQMVASEYIQAITDCRLLVFSKKSWDEIGNTIVGWKEIEHLIVKNCLLKAIERRSPLVSEDATTRYLSFLDHFPGLVNRVPLSYVASYLGITQQSLSRIRKNIR</sequence>
<dbReference type="InterPro" id="IPR018490">
    <property type="entry name" value="cNMP-bd_dom_sf"/>
</dbReference>
<evidence type="ECO:0000259" key="1">
    <source>
        <dbReference type="Pfam" id="PF00027"/>
    </source>
</evidence>
<reference evidence="3" key="1">
    <citation type="journal article" date="2019" name="Int. J. Syst. Evol. Microbiol.">
        <title>The Global Catalogue of Microorganisms (GCM) 10K type strain sequencing project: providing services to taxonomists for standard genome sequencing and annotation.</title>
        <authorList>
            <consortium name="The Broad Institute Genomics Platform"/>
            <consortium name="The Broad Institute Genome Sequencing Center for Infectious Disease"/>
            <person name="Wu L."/>
            <person name="Ma J."/>
        </authorList>
    </citation>
    <scope>NUCLEOTIDE SEQUENCE [LARGE SCALE GENOMIC DNA]</scope>
    <source>
        <strain evidence="3">JCM 17626</strain>
    </source>
</reference>
<proteinExistence type="predicted"/>
<evidence type="ECO:0000313" key="2">
    <source>
        <dbReference type="EMBL" id="GAA4199910.1"/>
    </source>
</evidence>